<accession>U2KH48</accession>
<evidence type="ECO:0000313" key="1">
    <source>
        <dbReference type="EMBL" id="ERJ76489.1"/>
    </source>
</evidence>
<dbReference type="EMBL" id="AWVA01000057">
    <property type="protein sequence ID" value="ERJ76489.1"/>
    <property type="molecule type" value="Genomic_DNA"/>
</dbReference>
<dbReference type="Proteomes" id="UP000016617">
    <property type="component" value="Unassembled WGS sequence"/>
</dbReference>
<name>U2KH48_9STRE</name>
<proteinExistence type="predicted"/>
<dbReference type="AlphaFoldDB" id="U2KH48"/>
<sequence length="64" mass="7267">MICSFRKISKHFRLSSLTVAKKKNPLAFYLGEGLRGYAYSCLARPDLLSFIITKKPNRIGFGIE</sequence>
<gene>
    <name evidence="1" type="ORF">HMPREF1557_00966</name>
</gene>
<evidence type="ECO:0000313" key="2">
    <source>
        <dbReference type="Proteomes" id="UP000016617"/>
    </source>
</evidence>
<dbReference type="HOGENOM" id="CLU_2866064_0_0_9"/>
<protein>
    <submittedName>
        <fullName evidence="1">Uncharacterized protein</fullName>
    </submittedName>
</protein>
<comment type="caution">
    <text evidence="1">The sequence shown here is derived from an EMBL/GenBank/DDBJ whole genome shotgun (WGS) entry which is preliminary data.</text>
</comment>
<reference evidence="1 2" key="1">
    <citation type="submission" date="2013-06" db="EMBL/GenBank/DDBJ databases">
        <authorList>
            <person name="Weinstock G."/>
            <person name="Sodergren E."/>
            <person name="Lobos E.A."/>
            <person name="Fulton L."/>
            <person name="Fulton R."/>
            <person name="Courtney L."/>
            <person name="Fronick C."/>
            <person name="O'Laughlin M."/>
            <person name="Godfrey J."/>
            <person name="Wilson R.M."/>
            <person name="Miner T."/>
            <person name="Farmer C."/>
            <person name="Delehaunty K."/>
            <person name="Cordes M."/>
            <person name="Minx P."/>
            <person name="Tomlinson C."/>
            <person name="Chen J."/>
            <person name="Wollam A."/>
            <person name="Pepin K.H."/>
            <person name="Bhonagiri V."/>
            <person name="Zhang X."/>
            <person name="Warren W."/>
            <person name="Mitreva M."/>
            <person name="Mardis E.R."/>
            <person name="Wilson R.K."/>
        </authorList>
    </citation>
    <scope>NUCLEOTIDE SEQUENCE [LARGE SCALE GENOMIC DNA]</scope>
    <source>
        <strain evidence="1 2">W1703</strain>
    </source>
</reference>
<organism evidence="1 2">
    <name type="scientific">Streptococcus sobrinus W1703</name>
    <dbReference type="NCBI Taxonomy" id="1227275"/>
    <lineage>
        <taxon>Bacteria</taxon>
        <taxon>Bacillati</taxon>
        <taxon>Bacillota</taxon>
        <taxon>Bacilli</taxon>
        <taxon>Lactobacillales</taxon>
        <taxon>Streptococcaceae</taxon>
        <taxon>Streptococcus</taxon>
    </lineage>
</organism>